<dbReference type="RefSeq" id="WP_157303796.1">
    <property type="nucleotide sequence ID" value="NZ_BAAAZB010000018.1"/>
</dbReference>
<gene>
    <name evidence="1" type="ORF">GO495_30760</name>
</gene>
<evidence type="ECO:0008006" key="3">
    <source>
        <dbReference type="Google" id="ProtNLM"/>
    </source>
</evidence>
<protein>
    <recommendedName>
        <fullName evidence="3">DUF946 domain-containing protein</fullName>
    </recommendedName>
</protein>
<comment type="caution">
    <text evidence="1">The sequence shown here is derived from an EMBL/GenBank/DDBJ whole genome shotgun (WGS) entry which is preliminary data.</text>
</comment>
<reference evidence="1 2" key="1">
    <citation type="submission" date="2019-12" db="EMBL/GenBank/DDBJ databases">
        <title>The draft genomic sequence of strain Chitinophaga oryziterrae JCM 16595.</title>
        <authorList>
            <person name="Zhang X."/>
        </authorList>
    </citation>
    <scope>NUCLEOTIDE SEQUENCE [LARGE SCALE GENOMIC DNA]</scope>
    <source>
        <strain evidence="1 2">JCM 16595</strain>
    </source>
</reference>
<dbReference type="Proteomes" id="UP000468388">
    <property type="component" value="Unassembled WGS sequence"/>
</dbReference>
<evidence type="ECO:0000313" key="2">
    <source>
        <dbReference type="Proteomes" id="UP000468388"/>
    </source>
</evidence>
<dbReference type="EMBL" id="WRXO01000015">
    <property type="protein sequence ID" value="MVT45009.1"/>
    <property type="molecule type" value="Genomic_DNA"/>
</dbReference>
<accession>A0A6N8JKT1</accession>
<dbReference type="OrthoDB" id="628167at2"/>
<name>A0A6N8JKT1_9BACT</name>
<organism evidence="1 2">
    <name type="scientific">Chitinophaga oryziterrae</name>
    <dbReference type="NCBI Taxonomy" id="1031224"/>
    <lineage>
        <taxon>Bacteria</taxon>
        <taxon>Pseudomonadati</taxon>
        <taxon>Bacteroidota</taxon>
        <taxon>Chitinophagia</taxon>
        <taxon>Chitinophagales</taxon>
        <taxon>Chitinophagaceae</taxon>
        <taxon>Chitinophaga</taxon>
    </lineage>
</organism>
<proteinExistence type="predicted"/>
<dbReference type="AlphaFoldDB" id="A0A6N8JKT1"/>
<keyword evidence="2" id="KW-1185">Reference proteome</keyword>
<evidence type="ECO:0000313" key="1">
    <source>
        <dbReference type="EMBL" id="MVT45009.1"/>
    </source>
</evidence>
<sequence length="305" mass="33829">MKTLNLWMLGCCSVLLFTQCSKQDNEELLSRKDSRLAVSSTSELACNCQESSTKLTGADADAWAKKFAPLLKFDQAAPDYPTSVEDVWVATNPASIVCGGKLILTNNTPPRSLIFPTYYEVQVHPTDANRIFVDYWWIYKRQENCIGSIGGHDYDLEHVVVQFNRSTQAAISVTYFQHAGWYTKKAQNVTSNGAIEVYVGKIAHGSYHFRNTISFIGYACSYWGDYRNPNGTKDEAVTGNNLSQISCDITQFNFSGGWGDPGYGPLYRDRAYWNYTACKGTDGALGSVDGCSQSDYNNTTLIGSL</sequence>